<dbReference type="Proteomes" id="UP000294613">
    <property type="component" value="Unassembled WGS sequence"/>
</dbReference>
<dbReference type="EMBL" id="SLZV01000007">
    <property type="protein sequence ID" value="TCS68613.1"/>
    <property type="molecule type" value="Genomic_DNA"/>
</dbReference>
<dbReference type="AlphaFoldDB" id="A0A4R3JPF9"/>
<organism evidence="1 2">
    <name type="scientific">Faecalimonas umbilicata</name>
    <dbReference type="NCBI Taxonomy" id="1912855"/>
    <lineage>
        <taxon>Bacteria</taxon>
        <taxon>Bacillati</taxon>
        <taxon>Bacillota</taxon>
        <taxon>Clostridia</taxon>
        <taxon>Lachnospirales</taxon>
        <taxon>Lachnospiraceae</taxon>
        <taxon>Faecalimonas</taxon>
    </lineage>
</organism>
<sequence>MENKEKMYKDLILELLESTHEIDTLVSVYTVLKELKGE</sequence>
<proteinExistence type="predicted"/>
<evidence type="ECO:0000313" key="2">
    <source>
        <dbReference type="Proteomes" id="UP000294613"/>
    </source>
</evidence>
<reference evidence="1 2" key="1">
    <citation type="submission" date="2019-03" db="EMBL/GenBank/DDBJ databases">
        <title>Genomic Encyclopedia of Type Strains, Phase IV (KMG-IV): sequencing the most valuable type-strain genomes for metagenomic binning, comparative biology and taxonomic classification.</title>
        <authorList>
            <person name="Goeker M."/>
        </authorList>
    </citation>
    <scope>NUCLEOTIDE SEQUENCE [LARGE SCALE GENOMIC DNA]</scope>
    <source>
        <strain evidence="1 2">DSM 103426</strain>
    </source>
</reference>
<protein>
    <submittedName>
        <fullName evidence="1">Uncharacterized protein</fullName>
    </submittedName>
</protein>
<gene>
    <name evidence="1" type="ORF">EDD74_1072</name>
</gene>
<accession>A0A4R3JPF9</accession>
<evidence type="ECO:0000313" key="1">
    <source>
        <dbReference type="EMBL" id="TCS68613.1"/>
    </source>
</evidence>
<name>A0A4R3JPF9_9FIRM</name>
<comment type="caution">
    <text evidence="1">The sequence shown here is derived from an EMBL/GenBank/DDBJ whole genome shotgun (WGS) entry which is preliminary data.</text>
</comment>